<dbReference type="Pfam" id="PF01986">
    <property type="entry name" value="DUF123"/>
    <property type="match status" value="1"/>
</dbReference>
<accession>A0A2D2D157</accession>
<sequence>MEFIAAAAAAPAAPGAYAMIVALDAPLLAKAGRRSAVLAAGRYIYCGSARGPGGLRARLGRHMRRGKARRWHIDQLTEAGRVLGAWIAPGGDECALVTALAALPIPLEGFGSSDCPRCRSHLLHWPQGAAAAFLPAQKC</sequence>
<keyword evidence="2" id="KW-1185">Reference proteome</keyword>
<evidence type="ECO:0000313" key="1">
    <source>
        <dbReference type="EMBL" id="ATQ68706.1"/>
    </source>
</evidence>
<dbReference type="KEGG" id="mtw:CQW49_13040"/>
<dbReference type="AlphaFoldDB" id="A0A2D2D157"/>
<reference evidence="2" key="1">
    <citation type="submission" date="2017-10" db="EMBL/GenBank/DDBJ databases">
        <title>Completed PacBio SMRT sequence of Methylosinus trichosporium OB3b reveals presence of a third large plasmid.</title>
        <authorList>
            <person name="Charles T.C."/>
            <person name="Lynch M.D.J."/>
            <person name="Heil J.R."/>
            <person name="Cheng J."/>
        </authorList>
    </citation>
    <scope>NUCLEOTIDE SEQUENCE [LARGE SCALE GENOMIC DNA]</scope>
    <source>
        <strain evidence="2">OB3b</strain>
    </source>
</reference>
<dbReference type="Proteomes" id="UP000230709">
    <property type="component" value="Chromosome"/>
</dbReference>
<protein>
    <submittedName>
        <fullName evidence="1">DUF123 domain-containing protein</fullName>
    </submittedName>
</protein>
<dbReference type="CDD" id="cd10441">
    <property type="entry name" value="GIY-YIG_COG1833"/>
    <property type="match status" value="1"/>
</dbReference>
<name>A0A2D2D157_METT3</name>
<dbReference type="RefSeq" id="WP_003609125.1">
    <property type="nucleotide sequence ID" value="NZ_ADVE02000001.1"/>
</dbReference>
<dbReference type="InterPro" id="IPR002837">
    <property type="entry name" value="DUF123"/>
</dbReference>
<dbReference type="PANTHER" id="PTHR37460:SF1">
    <property type="entry name" value="ENDONUCLEASE III"/>
    <property type="match status" value="1"/>
</dbReference>
<proteinExistence type="predicted"/>
<dbReference type="EMBL" id="CP023737">
    <property type="protein sequence ID" value="ATQ68706.1"/>
    <property type="molecule type" value="Genomic_DNA"/>
</dbReference>
<gene>
    <name evidence="1" type="ORF">CQW49_13040</name>
</gene>
<organism evidence="1 2">
    <name type="scientific">Methylosinus trichosporium (strain ATCC 35070 / NCIMB 11131 / UNIQEM 75 / OB3b)</name>
    <dbReference type="NCBI Taxonomy" id="595536"/>
    <lineage>
        <taxon>Bacteria</taxon>
        <taxon>Pseudomonadati</taxon>
        <taxon>Pseudomonadota</taxon>
        <taxon>Alphaproteobacteria</taxon>
        <taxon>Hyphomicrobiales</taxon>
        <taxon>Methylocystaceae</taxon>
        <taxon>Methylosinus</taxon>
    </lineage>
</organism>
<evidence type="ECO:0000313" key="2">
    <source>
        <dbReference type="Proteomes" id="UP000230709"/>
    </source>
</evidence>
<dbReference type="PANTHER" id="PTHR37460">
    <property type="entry name" value="ENDONUCLEASE III"/>
    <property type="match status" value="1"/>
</dbReference>